<gene>
    <name evidence="6" type="primary">Contig1801.g1947</name>
    <name evidence="6" type="ORF">STYLEM_16502</name>
</gene>
<comment type="similarity">
    <text evidence="2">In the central section; belongs to the inositol 1,4,5-trisphosphate 5-phosphatase family.</text>
</comment>
<evidence type="ECO:0000313" key="6">
    <source>
        <dbReference type="EMBL" id="CDW87399.1"/>
    </source>
</evidence>
<dbReference type="EC" id="3.1.3.36" evidence="3"/>
<evidence type="ECO:0000259" key="5">
    <source>
        <dbReference type="PROSITE" id="PS50275"/>
    </source>
</evidence>
<dbReference type="SMART" id="SM00128">
    <property type="entry name" value="IPPc"/>
    <property type="match status" value="1"/>
</dbReference>
<dbReference type="PANTHER" id="PTHR11200:SF275">
    <property type="entry name" value="LD06095P"/>
    <property type="match status" value="1"/>
</dbReference>
<dbReference type="Pfam" id="PF22669">
    <property type="entry name" value="Exo_endo_phos2"/>
    <property type="match status" value="1"/>
</dbReference>
<keyword evidence="6" id="KW-0269">Exonuclease</keyword>
<keyword evidence="6" id="KW-0540">Nuclease</keyword>
<dbReference type="SUPFAM" id="SSF56219">
    <property type="entry name" value="DNase I-like"/>
    <property type="match status" value="1"/>
</dbReference>
<keyword evidence="4" id="KW-0378">Hydrolase</keyword>
<reference evidence="6 7" key="1">
    <citation type="submission" date="2014-06" db="EMBL/GenBank/DDBJ databases">
        <authorList>
            <person name="Swart Estienne"/>
        </authorList>
    </citation>
    <scope>NUCLEOTIDE SEQUENCE [LARGE SCALE GENOMIC DNA]</scope>
    <source>
        <strain evidence="6 7">130c</strain>
    </source>
</reference>
<dbReference type="InterPro" id="IPR002013">
    <property type="entry name" value="SAC_dom"/>
</dbReference>
<dbReference type="GO" id="GO:0004519">
    <property type="term" value="F:endonuclease activity"/>
    <property type="evidence" value="ECO:0007669"/>
    <property type="project" value="UniProtKB-KW"/>
</dbReference>
<dbReference type="PROSITE" id="PS50275">
    <property type="entry name" value="SAC"/>
    <property type="match status" value="1"/>
</dbReference>
<dbReference type="GO" id="GO:0046856">
    <property type="term" value="P:phosphatidylinositol dephosphorylation"/>
    <property type="evidence" value="ECO:0007669"/>
    <property type="project" value="InterPro"/>
</dbReference>
<organism evidence="6 7">
    <name type="scientific">Stylonychia lemnae</name>
    <name type="common">Ciliate</name>
    <dbReference type="NCBI Taxonomy" id="5949"/>
    <lineage>
        <taxon>Eukaryota</taxon>
        <taxon>Sar</taxon>
        <taxon>Alveolata</taxon>
        <taxon>Ciliophora</taxon>
        <taxon>Intramacronucleata</taxon>
        <taxon>Spirotrichea</taxon>
        <taxon>Stichotrichia</taxon>
        <taxon>Sporadotrichida</taxon>
        <taxon>Oxytrichidae</taxon>
        <taxon>Stylonychinae</taxon>
        <taxon>Stylonychia</taxon>
    </lineage>
</organism>
<accession>A0A078AZ39</accession>
<evidence type="ECO:0000256" key="1">
    <source>
        <dbReference type="ARBA" id="ARBA00008943"/>
    </source>
</evidence>
<dbReference type="AlphaFoldDB" id="A0A078AZ39"/>
<keyword evidence="7" id="KW-1185">Reference proteome</keyword>
<evidence type="ECO:0000256" key="4">
    <source>
        <dbReference type="ARBA" id="ARBA00022801"/>
    </source>
</evidence>
<dbReference type="InterPro" id="IPR000300">
    <property type="entry name" value="IPPc"/>
</dbReference>
<dbReference type="InParanoid" id="A0A078AZ39"/>
<dbReference type="Gene3D" id="3.60.10.10">
    <property type="entry name" value="Endonuclease/exonuclease/phosphatase"/>
    <property type="match status" value="1"/>
</dbReference>
<dbReference type="Pfam" id="PF02383">
    <property type="entry name" value="Syja_N"/>
    <property type="match status" value="1"/>
</dbReference>
<evidence type="ECO:0000256" key="2">
    <source>
        <dbReference type="ARBA" id="ARBA00009678"/>
    </source>
</evidence>
<dbReference type="Proteomes" id="UP000039865">
    <property type="component" value="Unassembled WGS sequence"/>
</dbReference>
<proteinExistence type="inferred from homology"/>
<comment type="similarity">
    <text evidence="1">Belongs to the synaptojanin family.</text>
</comment>
<dbReference type="EMBL" id="CCKQ01015577">
    <property type="protein sequence ID" value="CDW87399.1"/>
    <property type="molecule type" value="Genomic_DNA"/>
</dbReference>
<keyword evidence="6" id="KW-0255">Endonuclease</keyword>
<dbReference type="GO" id="GO:0004439">
    <property type="term" value="F:phosphatidylinositol-4,5-bisphosphate 5-phosphatase activity"/>
    <property type="evidence" value="ECO:0007669"/>
    <property type="project" value="UniProtKB-EC"/>
</dbReference>
<feature type="domain" description="SAC" evidence="5">
    <location>
        <begin position="107"/>
        <end position="448"/>
    </location>
</feature>
<dbReference type="OMA" id="ICQQRFY"/>
<evidence type="ECO:0000256" key="3">
    <source>
        <dbReference type="ARBA" id="ARBA00013044"/>
    </source>
</evidence>
<dbReference type="InterPro" id="IPR046985">
    <property type="entry name" value="IP5"/>
</dbReference>
<evidence type="ECO:0000313" key="7">
    <source>
        <dbReference type="Proteomes" id="UP000039865"/>
    </source>
</evidence>
<name>A0A078AZ39_STYLE</name>
<dbReference type="InterPro" id="IPR036691">
    <property type="entry name" value="Endo/exonu/phosph_ase_sf"/>
</dbReference>
<protein>
    <recommendedName>
        <fullName evidence="3">phosphoinositide 5-phosphatase</fullName>
        <ecNumber evidence="3">3.1.3.36</ecNumber>
    </recommendedName>
</protein>
<dbReference type="OrthoDB" id="405996at2759"/>
<dbReference type="PANTHER" id="PTHR11200">
    <property type="entry name" value="INOSITOL 5-PHOSPHATASE"/>
    <property type="match status" value="1"/>
</dbReference>
<sequence>MGRSNSDLDGQNGQQKVLVIEKKFCKIYEKNYTVEDERRGLQNPISGLLGVLNIQGQNFIVVITEKQMIGKIDGANIFTIKNVDLIPFGDDHSVNQIRNFIDGVKKLLTLGFYFSYNTDITSNRQRSANLRNKGMMGGDSQSIWEQCDKRYFWNFNICQDFLYQKVDPRWIVPIIQGYVEYSSQIFDGKELEILLISRRRFAMSGTRYNARGLDDDGNVANYVETEQIMSYRNFIYSFVQIRGSVPLFWQQKGIQAHTSIKRDETLTSQAFDKHLNDMVNDYRLVIFINLLQKGRSNEYMLTEALEKLFKICQPKCVKYTYFDFHTETKGDNFHKLNDLMIKIEDMLIKKFLYFVEDRNTGKIVQEQKGIMRTNCLDCLDRTNVTQTKVALKIIETILDKVKGMNRKTQRQDDNLGFGLDSNNDAFVFDILKNMWAENGDMISKQYAGTSSTITSVTKTGKQGIMGKIDQMRRGVERFLVNNIEDGHKHECIKLLINQHPQQQQYGVRAQLEKQLEKYQNHFMSWQDITINIITWNCAGNTPPVTFDIGNILYQEDNQERPDVYIVGLQEMVKLSAKSVIQGKDREKVMLWEKIITNSLCKRHRYVCVSKKPMVGCFILLYIKDEHKNRINSIRTSKVKTGFGGQSGNKGSVAIRFNFDNSSFAFINCHLTSGQKQVSERLEDIREIYKKSFDCSQKFQDFMIQSHDYKFIFGDLNFRISLPYETVKDEIRKRNYPYLQSKDQLLSVKSQNSILNRFSEGILDFDPTYKYDDHSNTYDTSQKLRTPAWCDRILYEKSQKCGGNIELQRYGRRESYFSDHRPVFGVFNVAVCKIDYDKKQEIEYKLLDLLFPGTLNLARARQQLALTIERKFDDWDRGY</sequence>
<dbReference type="GO" id="GO:0004527">
    <property type="term" value="F:exonuclease activity"/>
    <property type="evidence" value="ECO:0007669"/>
    <property type="project" value="UniProtKB-KW"/>
</dbReference>